<comment type="subcellular location">
    <subcellularLocation>
        <location evidence="7">Cytoplasm</location>
    </subcellularLocation>
</comment>
<accession>B8G6F0</accession>
<dbReference type="Gene3D" id="1.10.1740.110">
    <property type="match status" value="1"/>
</dbReference>
<comment type="function">
    <text evidence="7">Transfers an acetyl group from acetyl-CoA to L-homoserine, forming acetyl-L-homoserine.</text>
</comment>
<feature type="active site" evidence="7 8">
    <location>
        <position position="354"/>
    </location>
</feature>
<dbReference type="HAMAP" id="MF_00296">
    <property type="entry name" value="MetX_acyltransf"/>
    <property type="match status" value="1"/>
</dbReference>
<feature type="active site" evidence="7 8">
    <location>
        <position position="321"/>
    </location>
</feature>
<name>B8G6F0_CHLAD</name>
<protein>
    <recommendedName>
        <fullName evidence="7">Homoserine O-acetyltransferase</fullName>
        <shortName evidence="7">HAT</shortName>
        <ecNumber evidence="7">2.3.1.31</ecNumber>
    </recommendedName>
    <alternativeName>
        <fullName evidence="7">Homoserine transacetylase</fullName>
        <shortName evidence="7">HTA</shortName>
    </alternativeName>
</protein>
<organism evidence="10 11">
    <name type="scientific">Chloroflexus aggregans (strain MD-66 / DSM 9485)</name>
    <dbReference type="NCBI Taxonomy" id="326427"/>
    <lineage>
        <taxon>Bacteria</taxon>
        <taxon>Bacillati</taxon>
        <taxon>Chloroflexota</taxon>
        <taxon>Chloroflexia</taxon>
        <taxon>Chloroflexales</taxon>
        <taxon>Chloroflexineae</taxon>
        <taxon>Chloroflexaceae</taxon>
        <taxon>Chloroflexus</taxon>
    </lineage>
</organism>
<proteinExistence type="inferred from homology"/>
<comment type="catalytic activity">
    <reaction evidence="7">
        <text>L-homoserine + acetyl-CoA = O-acetyl-L-homoserine + CoA</text>
        <dbReference type="Rhea" id="RHEA:13701"/>
        <dbReference type="ChEBI" id="CHEBI:57287"/>
        <dbReference type="ChEBI" id="CHEBI:57288"/>
        <dbReference type="ChEBI" id="CHEBI:57476"/>
        <dbReference type="ChEBI" id="CHEBI:57716"/>
        <dbReference type="EC" id="2.3.1.31"/>
    </reaction>
</comment>
<dbReference type="UniPathway" id="UPA00051">
    <property type="reaction ID" value="UER00074"/>
</dbReference>
<gene>
    <name evidence="7" type="primary">metXA</name>
    <name evidence="10" type="ordered locus">Cagg_0969</name>
</gene>
<feature type="active site" description="Nucleophile" evidence="7 8">
    <location>
        <position position="160"/>
    </location>
</feature>
<sequence>MEAIAPAPTSEGVGFVRTQRMHWTTPLTLTSGVTLGPLTIAYETYGELAPDRSNAILILHALSGDAHAAGYHSPTDRKPGWWDGMIGPGRAFDTNRYFVICSNVIGGCRGSTGPSSPHPVDGKPYGSRFPIITIEDMVHAQQRLIDALGIDTLLAVAGGSMGGFQALAWAVEYPQRVRGAILLATSARSSPQTVAWNYIGRRAIMADPRWRGGDYYDGEPPRDGLAVARMLGHITYLCEPKLEQRFGRRGDPGPLDLGPHFAIEHYLEHQAARFNERFDANSYLTITRAMDSWDLAARYGSLTAAFDLARARFLALAYSSDWLYPPSETYHMAVAAQAAGRSFTTHLIMTDAGHDAFLTDIAAQSVVIREFLDRLGSE</sequence>
<dbReference type="eggNOG" id="COG2021">
    <property type="taxonomic scope" value="Bacteria"/>
</dbReference>
<comment type="subunit">
    <text evidence="1 7">Homodimer.</text>
</comment>
<dbReference type="FunFam" id="1.10.1740.110:FF:000001">
    <property type="entry name" value="Homoserine O-acetyltransferase"/>
    <property type="match status" value="1"/>
</dbReference>
<dbReference type="EC" id="2.3.1.31" evidence="7"/>
<dbReference type="InterPro" id="IPR000073">
    <property type="entry name" value="AB_hydrolase_1"/>
</dbReference>
<keyword evidence="3 7" id="KW-0028">Amino-acid biosynthesis</keyword>
<feature type="binding site" evidence="7">
    <location>
        <position position="229"/>
    </location>
    <ligand>
        <name>substrate</name>
    </ligand>
</feature>
<dbReference type="PANTHER" id="PTHR32268">
    <property type="entry name" value="HOMOSERINE O-ACETYLTRANSFERASE"/>
    <property type="match status" value="1"/>
</dbReference>
<evidence type="ECO:0000256" key="1">
    <source>
        <dbReference type="ARBA" id="ARBA00011738"/>
    </source>
</evidence>
<dbReference type="Gene3D" id="3.40.50.1820">
    <property type="entry name" value="alpha/beta hydrolase"/>
    <property type="match status" value="1"/>
</dbReference>
<evidence type="ECO:0000313" key="11">
    <source>
        <dbReference type="Proteomes" id="UP000002508"/>
    </source>
</evidence>
<evidence type="ECO:0000313" key="10">
    <source>
        <dbReference type="EMBL" id="ACL23887.1"/>
    </source>
</evidence>
<dbReference type="GO" id="GO:0009092">
    <property type="term" value="P:homoserine metabolic process"/>
    <property type="evidence" value="ECO:0007669"/>
    <property type="project" value="TreeGrafter"/>
</dbReference>
<dbReference type="AlphaFoldDB" id="B8G6F0"/>
<evidence type="ECO:0000256" key="2">
    <source>
        <dbReference type="ARBA" id="ARBA00022490"/>
    </source>
</evidence>
<dbReference type="InterPro" id="IPR029058">
    <property type="entry name" value="AB_hydrolase_fold"/>
</dbReference>
<keyword evidence="11" id="KW-1185">Reference proteome</keyword>
<dbReference type="GO" id="GO:0004414">
    <property type="term" value="F:homoserine O-acetyltransferase activity"/>
    <property type="evidence" value="ECO:0007669"/>
    <property type="project" value="UniProtKB-UniRule"/>
</dbReference>
<keyword evidence="4 7" id="KW-0808">Transferase</keyword>
<dbReference type="KEGG" id="cag:Cagg_0969"/>
<evidence type="ECO:0000256" key="5">
    <source>
        <dbReference type="ARBA" id="ARBA00023167"/>
    </source>
</evidence>
<reference evidence="10" key="1">
    <citation type="submission" date="2008-12" db="EMBL/GenBank/DDBJ databases">
        <title>Complete sequence of Chloroflexus aggregans DSM 9485.</title>
        <authorList>
            <consortium name="US DOE Joint Genome Institute"/>
            <person name="Lucas S."/>
            <person name="Copeland A."/>
            <person name="Lapidus A."/>
            <person name="Glavina del Rio T."/>
            <person name="Dalin E."/>
            <person name="Tice H."/>
            <person name="Pitluck S."/>
            <person name="Foster B."/>
            <person name="Larimer F."/>
            <person name="Land M."/>
            <person name="Hauser L."/>
            <person name="Kyrpides N."/>
            <person name="Mikhailova N."/>
            <person name="Bryant D."/>
            <person name="Richardson P."/>
        </authorList>
    </citation>
    <scope>NUCLEOTIDE SEQUENCE</scope>
    <source>
        <strain evidence="10">DSM 9485</strain>
    </source>
</reference>
<dbReference type="RefSeq" id="WP_012616253.1">
    <property type="nucleotide sequence ID" value="NC_011831.1"/>
</dbReference>
<dbReference type="EMBL" id="CP001337">
    <property type="protein sequence ID" value="ACL23887.1"/>
    <property type="molecule type" value="Genomic_DNA"/>
</dbReference>
<evidence type="ECO:0000256" key="6">
    <source>
        <dbReference type="ARBA" id="ARBA00023315"/>
    </source>
</evidence>
<dbReference type="OrthoDB" id="9800754at2"/>
<dbReference type="GO" id="GO:0009086">
    <property type="term" value="P:methionine biosynthetic process"/>
    <property type="evidence" value="ECO:0007669"/>
    <property type="project" value="UniProtKB-UniRule"/>
</dbReference>
<keyword evidence="6 7" id="KW-0012">Acyltransferase</keyword>
<dbReference type="NCBIfam" id="NF001209">
    <property type="entry name" value="PRK00175.1"/>
    <property type="match status" value="1"/>
</dbReference>
<evidence type="ECO:0000256" key="3">
    <source>
        <dbReference type="ARBA" id="ARBA00022605"/>
    </source>
</evidence>
<comment type="caution">
    <text evidence="7">Lacks conserved residue(s) required for the propagation of feature annotation.</text>
</comment>
<dbReference type="NCBIfam" id="TIGR01392">
    <property type="entry name" value="homoserO_Ac_trn"/>
    <property type="match status" value="1"/>
</dbReference>
<dbReference type="Proteomes" id="UP000002508">
    <property type="component" value="Chromosome"/>
</dbReference>
<feature type="binding site" evidence="7">
    <location>
        <position position="355"/>
    </location>
    <ligand>
        <name>substrate</name>
    </ligand>
</feature>
<keyword evidence="2 7" id="KW-0963">Cytoplasm</keyword>
<dbReference type="SUPFAM" id="SSF53474">
    <property type="entry name" value="alpha/beta-Hydrolases"/>
    <property type="match status" value="1"/>
</dbReference>
<dbReference type="GO" id="GO:0005737">
    <property type="term" value="C:cytoplasm"/>
    <property type="evidence" value="ECO:0007669"/>
    <property type="project" value="UniProtKB-SubCell"/>
</dbReference>
<dbReference type="PIRSF" id="PIRSF000443">
    <property type="entry name" value="Homoser_Ac_trans"/>
    <property type="match status" value="1"/>
</dbReference>
<comment type="pathway">
    <text evidence="7">Amino-acid biosynthesis; L-methionine biosynthesis via de novo pathway; O-acetyl-L-homoserine from L-homoserine: step 1/1.</text>
</comment>
<comment type="similarity">
    <text evidence="7">Belongs to the AB hydrolase superfamily. MetX family.</text>
</comment>
<dbReference type="InterPro" id="IPR008220">
    <property type="entry name" value="HAT_MetX-like"/>
</dbReference>
<dbReference type="Pfam" id="PF00561">
    <property type="entry name" value="Abhydrolase_1"/>
    <property type="match status" value="1"/>
</dbReference>
<evidence type="ECO:0000256" key="4">
    <source>
        <dbReference type="ARBA" id="ARBA00022679"/>
    </source>
</evidence>
<keyword evidence="5 7" id="KW-0486">Methionine biosynthesis</keyword>
<dbReference type="PANTHER" id="PTHR32268:SF11">
    <property type="entry name" value="HOMOSERINE O-ACETYLTRANSFERASE"/>
    <property type="match status" value="1"/>
</dbReference>
<feature type="domain" description="AB hydrolase-1" evidence="9">
    <location>
        <begin position="55"/>
        <end position="359"/>
    </location>
</feature>
<dbReference type="STRING" id="326427.Cagg_0969"/>
<evidence type="ECO:0000256" key="8">
    <source>
        <dbReference type="PIRSR" id="PIRSR000443-1"/>
    </source>
</evidence>
<dbReference type="HOGENOM" id="CLU_028760_1_2_0"/>
<evidence type="ECO:0000259" key="9">
    <source>
        <dbReference type="Pfam" id="PF00561"/>
    </source>
</evidence>
<evidence type="ECO:0000256" key="7">
    <source>
        <dbReference type="HAMAP-Rule" id="MF_00296"/>
    </source>
</evidence>